<dbReference type="CDD" id="cd07814">
    <property type="entry name" value="SRPBCC_CalC_Aha1-like"/>
    <property type="match status" value="1"/>
</dbReference>
<name>A0ABW4VK47_9BACT</name>
<dbReference type="EMBL" id="JBHUHR010000012">
    <property type="protein sequence ID" value="MFD2033882.1"/>
    <property type="molecule type" value="Genomic_DNA"/>
</dbReference>
<organism evidence="3 4">
    <name type="scientific">Belliella marina</name>
    <dbReference type="NCBI Taxonomy" id="1644146"/>
    <lineage>
        <taxon>Bacteria</taxon>
        <taxon>Pseudomonadati</taxon>
        <taxon>Bacteroidota</taxon>
        <taxon>Cytophagia</taxon>
        <taxon>Cytophagales</taxon>
        <taxon>Cyclobacteriaceae</taxon>
        <taxon>Belliella</taxon>
    </lineage>
</organism>
<reference evidence="4" key="1">
    <citation type="journal article" date="2019" name="Int. J. Syst. Evol. Microbiol.">
        <title>The Global Catalogue of Microorganisms (GCM) 10K type strain sequencing project: providing services to taxonomists for standard genome sequencing and annotation.</title>
        <authorList>
            <consortium name="The Broad Institute Genomics Platform"/>
            <consortium name="The Broad Institute Genome Sequencing Center for Infectious Disease"/>
            <person name="Wu L."/>
            <person name="Ma J."/>
        </authorList>
    </citation>
    <scope>NUCLEOTIDE SEQUENCE [LARGE SCALE GENOMIC DNA]</scope>
    <source>
        <strain evidence="4">CGMCC 1.15180</strain>
    </source>
</reference>
<evidence type="ECO:0000313" key="3">
    <source>
        <dbReference type="EMBL" id="MFD2033882.1"/>
    </source>
</evidence>
<keyword evidence="4" id="KW-1185">Reference proteome</keyword>
<evidence type="ECO:0000313" key="4">
    <source>
        <dbReference type="Proteomes" id="UP001597361"/>
    </source>
</evidence>
<gene>
    <name evidence="3" type="ORF">ACFSKL_03715</name>
</gene>
<evidence type="ECO:0000256" key="1">
    <source>
        <dbReference type="ARBA" id="ARBA00006817"/>
    </source>
</evidence>
<protein>
    <submittedName>
        <fullName evidence="3">SRPBCC domain-containing protein</fullName>
    </submittedName>
</protein>
<dbReference type="InterPro" id="IPR023393">
    <property type="entry name" value="START-like_dom_sf"/>
</dbReference>
<proteinExistence type="inferred from homology"/>
<comment type="caution">
    <text evidence="3">The sequence shown here is derived from an EMBL/GenBank/DDBJ whole genome shotgun (WGS) entry which is preliminary data.</text>
</comment>
<accession>A0ABW4VK47</accession>
<dbReference type="Pfam" id="PF08327">
    <property type="entry name" value="AHSA1"/>
    <property type="match status" value="1"/>
</dbReference>
<dbReference type="SUPFAM" id="SSF55961">
    <property type="entry name" value="Bet v1-like"/>
    <property type="match status" value="1"/>
</dbReference>
<sequence>MESIEQINYIKASSAEIYKTITTEEGLGKIWTKKLKVKPEIGFVNEFDFGEESLTKMKIIALEENKKVIWECIESDQEWIGTSVSFELSEEGNKTKILLKHYDWRELTDYYRWCSYNWAMFLQRLKNHCENG</sequence>
<comment type="similarity">
    <text evidence="1">Belongs to the AHA1 family.</text>
</comment>
<dbReference type="Proteomes" id="UP001597361">
    <property type="component" value="Unassembled WGS sequence"/>
</dbReference>
<feature type="domain" description="Activator of Hsp90 ATPase homologue 1/2-like C-terminal" evidence="2">
    <location>
        <begin position="11"/>
        <end position="128"/>
    </location>
</feature>
<dbReference type="InterPro" id="IPR013538">
    <property type="entry name" value="ASHA1/2-like_C"/>
</dbReference>
<dbReference type="RefSeq" id="WP_376883600.1">
    <property type="nucleotide sequence ID" value="NZ_JBHUHR010000012.1"/>
</dbReference>
<evidence type="ECO:0000259" key="2">
    <source>
        <dbReference type="Pfam" id="PF08327"/>
    </source>
</evidence>
<dbReference type="Gene3D" id="3.30.530.20">
    <property type="match status" value="1"/>
</dbReference>